<evidence type="ECO:0000313" key="2">
    <source>
        <dbReference type="Proteomes" id="UP000821845"/>
    </source>
</evidence>
<accession>A0ACB7RL61</accession>
<dbReference type="EMBL" id="CM023489">
    <property type="protein sequence ID" value="KAH6923198.1"/>
    <property type="molecule type" value="Genomic_DNA"/>
</dbReference>
<dbReference type="Proteomes" id="UP000821845">
    <property type="component" value="Chromosome 9"/>
</dbReference>
<evidence type="ECO:0000313" key="1">
    <source>
        <dbReference type="EMBL" id="KAH6923198.1"/>
    </source>
</evidence>
<keyword evidence="2" id="KW-1185">Reference proteome</keyword>
<protein>
    <submittedName>
        <fullName evidence="1">Uncharacterized protein</fullName>
    </submittedName>
</protein>
<sequence>MMKALLLASVMRVSHLVEGVVHTKEMTDDACPPCGKEGWESLLRIPALEKYILAVGHTRDKAGGIHLAAPTWDQPITGQSRCPYASELRDELQGDYERQDPSEDSAASSCATKVDCDADKPFREPDGTCNNLAHPNWGRAGSCMRRELPPAYSDGVSAARLSVTGNPLPSARLVSLTIHPQRRTDDRHLTNMAVMFGQLLTHDISHSPPVLLPELSTNLGKQSLKWYY</sequence>
<reference evidence="1" key="1">
    <citation type="submission" date="2020-05" db="EMBL/GenBank/DDBJ databases">
        <title>Large-scale comparative analyses of tick genomes elucidate their genetic diversity and vector capacities.</title>
        <authorList>
            <person name="Jia N."/>
            <person name="Wang J."/>
            <person name="Shi W."/>
            <person name="Du L."/>
            <person name="Sun Y."/>
            <person name="Zhan W."/>
            <person name="Jiang J."/>
            <person name="Wang Q."/>
            <person name="Zhang B."/>
            <person name="Ji P."/>
            <person name="Sakyi L.B."/>
            <person name="Cui X."/>
            <person name="Yuan T."/>
            <person name="Jiang B."/>
            <person name="Yang W."/>
            <person name="Lam T.T.-Y."/>
            <person name="Chang Q."/>
            <person name="Ding S."/>
            <person name="Wang X."/>
            <person name="Zhu J."/>
            <person name="Ruan X."/>
            <person name="Zhao L."/>
            <person name="Wei J."/>
            <person name="Que T."/>
            <person name="Du C."/>
            <person name="Cheng J."/>
            <person name="Dai P."/>
            <person name="Han X."/>
            <person name="Huang E."/>
            <person name="Gao Y."/>
            <person name="Liu J."/>
            <person name="Shao H."/>
            <person name="Ye R."/>
            <person name="Li L."/>
            <person name="Wei W."/>
            <person name="Wang X."/>
            <person name="Wang C."/>
            <person name="Yang T."/>
            <person name="Huo Q."/>
            <person name="Li W."/>
            <person name="Guo W."/>
            <person name="Chen H."/>
            <person name="Zhou L."/>
            <person name="Ni X."/>
            <person name="Tian J."/>
            <person name="Zhou Y."/>
            <person name="Sheng Y."/>
            <person name="Liu T."/>
            <person name="Pan Y."/>
            <person name="Xia L."/>
            <person name="Li J."/>
            <person name="Zhao F."/>
            <person name="Cao W."/>
        </authorList>
    </citation>
    <scope>NUCLEOTIDE SEQUENCE</scope>
    <source>
        <strain evidence="1">Hyas-2018</strain>
    </source>
</reference>
<name>A0ACB7RL61_HYAAI</name>
<comment type="caution">
    <text evidence="1">The sequence shown here is derived from an EMBL/GenBank/DDBJ whole genome shotgun (WGS) entry which is preliminary data.</text>
</comment>
<organism evidence="1 2">
    <name type="scientific">Hyalomma asiaticum</name>
    <name type="common">Tick</name>
    <dbReference type="NCBI Taxonomy" id="266040"/>
    <lineage>
        <taxon>Eukaryota</taxon>
        <taxon>Metazoa</taxon>
        <taxon>Ecdysozoa</taxon>
        <taxon>Arthropoda</taxon>
        <taxon>Chelicerata</taxon>
        <taxon>Arachnida</taxon>
        <taxon>Acari</taxon>
        <taxon>Parasitiformes</taxon>
        <taxon>Ixodida</taxon>
        <taxon>Ixodoidea</taxon>
        <taxon>Ixodidae</taxon>
        <taxon>Hyalomminae</taxon>
        <taxon>Hyalomma</taxon>
    </lineage>
</organism>
<proteinExistence type="predicted"/>
<gene>
    <name evidence="1" type="ORF">HPB50_024667</name>
</gene>